<feature type="transmembrane region" description="Helical" evidence="6">
    <location>
        <begin position="49"/>
        <end position="71"/>
    </location>
</feature>
<dbReference type="PANTHER" id="PTHR30250">
    <property type="entry name" value="PST FAMILY PREDICTED COLANIC ACID TRANSPORTER"/>
    <property type="match status" value="1"/>
</dbReference>
<evidence type="ECO:0000313" key="8">
    <source>
        <dbReference type="Proteomes" id="UP001595906"/>
    </source>
</evidence>
<dbReference type="InterPro" id="IPR050833">
    <property type="entry name" value="Poly_Biosynth_Transport"/>
</dbReference>
<organism evidence="7 8">
    <name type="scientific">Parasediminibacterium paludis</name>
    <dbReference type="NCBI Taxonomy" id="908966"/>
    <lineage>
        <taxon>Bacteria</taxon>
        <taxon>Pseudomonadati</taxon>
        <taxon>Bacteroidota</taxon>
        <taxon>Chitinophagia</taxon>
        <taxon>Chitinophagales</taxon>
        <taxon>Chitinophagaceae</taxon>
        <taxon>Parasediminibacterium</taxon>
    </lineage>
</organism>
<feature type="transmembrane region" description="Helical" evidence="6">
    <location>
        <begin position="318"/>
        <end position="340"/>
    </location>
</feature>
<keyword evidence="4 6" id="KW-1133">Transmembrane helix</keyword>
<keyword evidence="2" id="KW-1003">Cell membrane</keyword>
<dbReference type="EMBL" id="JBHSDC010000029">
    <property type="protein sequence ID" value="MFC4233108.1"/>
    <property type="molecule type" value="Genomic_DNA"/>
</dbReference>
<feature type="transmembrane region" description="Helical" evidence="6">
    <location>
        <begin position="15"/>
        <end position="37"/>
    </location>
</feature>
<name>A0ABV8Q0Z9_9BACT</name>
<feature type="transmembrane region" description="Helical" evidence="6">
    <location>
        <begin position="92"/>
        <end position="114"/>
    </location>
</feature>
<evidence type="ECO:0000313" key="7">
    <source>
        <dbReference type="EMBL" id="MFC4233108.1"/>
    </source>
</evidence>
<evidence type="ECO:0008006" key="9">
    <source>
        <dbReference type="Google" id="ProtNLM"/>
    </source>
</evidence>
<sequence length="446" mass="51043">MHIIRLWFNKYTSSVGLNILLPLLFKAGAVLINFYIFRMSLLILGNTNMGVWLTISSVASWISFFDLGIANGLKNKISENIHTQNFVGVRKLISSGYFVILIIAIVLALLFLISSLYLPWNAILNTNSVSKNNLITIVIITFVSFALRLFSDIILTILISFQKSYLAAFILFTGNLLTLLLLIFFQNYYNGLIIFISILVICPLLCNLLATVFFFTTKYRNISPSYKLISFRYAQSFLKLGSSFFIIQLMYLLIFTTDNLIIAQFFLPNEVTIYNTAYKYFSIIPFIYAIVLTPFWPIITEAHVTNNIDKIKKIISTLIKYLIITMLIIILMCISANYVYSIWTKGKVIVPLRLTLAMGIYVIVSVWNSIYATYLNAVSKIRLQLYSSIITGLLNIPICYLMIKYFHMKSEGVMFATIVCLLVGSIWAPIQYYKLINHKAKGIWNR</sequence>
<feature type="transmembrane region" description="Helical" evidence="6">
    <location>
        <begin position="237"/>
        <end position="257"/>
    </location>
</feature>
<evidence type="ECO:0000256" key="4">
    <source>
        <dbReference type="ARBA" id="ARBA00022989"/>
    </source>
</evidence>
<feature type="transmembrane region" description="Helical" evidence="6">
    <location>
        <begin position="412"/>
        <end position="433"/>
    </location>
</feature>
<feature type="transmembrane region" description="Helical" evidence="6">
    <location>
        <begin position="134"/>
        <end position="158"/>
    </location>
</feature>
<feature type="transmembrane region" description="Helical" evidence="6">
    <location>
        <begin position="277"/>
        <end position="298"/>
    </location>
</feature>
<evidence type="ECO:0000256" key="2">
    <source>
        <dbReference type="ARBA" id="ARBA00022475"/>
    </source>
</evidence>
<evidence type="ECO:0000256" key="5">
    <source>
        <dbReference type="ARBA" id="ARBA00023136"/>
    </source>
</evidence>
<feature type="transmembrane region" description="Helical" evidence="6">
    <location>
        <begin position="191"/>
        <end position="216"/>
    </location>
</feature>
<keyword evidence="3 6" id="KW-0812">Transmembrane</keyword>
<evidence type="ECO:0000256" key="3">
    <source>
        <dbReference type="ARBA" id="ARBA00022692"/>
    </source>
</evidence>
<protein>
    <recommendedName>
        <fullName evidence="9">Na+-driven multidrug efflux pump</fullName>
    </recommendedName>
</protein>
<feature type="transmembrane region" description="Helical" evidence="6">
    <location>
        <begin position="385"/>
        <end position="406"/>
    </location>
</feature>
<evidence type="ECO:0000256" key="1">
    <source>
        <dbReference type="ARBA" id="ARBA00004651"/>
    </source>
</evidence>
<comment type="subcellular location">
    <subcellularLocation>
        <location evidence="1">Cell membrane</location>
        <topology evidence="1">Multi-pass membrane protein</topology>
    </subcellularLocation>
</comment>
<comment type="caution">
    <text evidence="7">The sequence shown here is derived from an EMBL/GenBank/DDBJ whole genome shotgun (WGS) entry which is preliminary data.</text>
</comment>
<feature type="transmembrane region" description="Helical" evidence="6">
    <location>
        <begin position="352"/>
        <end position="373"/>
    </location>
</feature>
<evidence type="ECO:0000256" key="6">
    <source>
        <dbReference type="SAM" id="Phobius"/>
    </source>
</evidence>
<accession>A0ABV8Q0Z9</accession>
<dbReference type="Proteomes" id="UP001595906">
    <property type="component" value="Unassembled WGS sequence"/>
</dbReference>
<gene>
    <name evidence="7" type="ORF">ACFOW1_14495</name>
</gene>
<keyword evidence="8" id="KW-1185">Reference proteome</keyword>
<dbReference type="RefSeq" id="WP_379015241.1">
    <property type="nucleotide sequence ID" value="NZ_JBHSDC010000029.1"/>
</dbReference>
<feature type="transmembrane region" description="Helical" evidence="6">
    <location>
        <begin position="165"/>
        <end position="185"/>
    </location>
</feature>
<reference evidence="8" key="1">
    <citation type="journal article" date="2019" name="Int. J. Syst. Evol. Microbiol.">
        <title>The Global Catalogue of Microorganisms (GCM) 10K type strain sequencing project: providing services to taxonomists for standard genome sequencing and annotation.</title>
        <authorList>
            <consortium name="The Broad Institute Genomics Platform"/>
            <consortium name="The Broad Institute Genome Sequencing Center for Infectious Disease"/>
            <person name="Wu L."/>
            <person name="Ma J."/>
        </authorList>
    </citation>
    <scope>NUCLEOTIDE SEQUENCE [LARGE SCALE GENOMIC DNA]</scope>
    <source>
        <strain evidence="8">CECT 8010</strain>
    </source>
</reference>
<proteinExistence type="predicted"/>
<keyword evidence="5 6" id="KW-0472">Membrane</keyword>
<dbReference type="PANTHER" id="PTHR30250:SF11">
    <property type="entry name" value="O-ANTIGEN TRANSPORTER-RELATED"/>
    <property type="match status" value="1"/>
</dbReference>